<evidence type="ECO:0000313" key="7">
    <source>
        <dbReference type="Proteomes" id="UP001215712"/>
    </source>
</evidence>
<dbReference type="InterPro" id="IPR004480">
    <property type="entry name" value="Monothiol_GRX-rel"/>
</dbReference>
<dbReference type="CDD" id="cd03028">
    <property type="entry name" value="GRX_PICOT_like"/>
    <property type="match status" value="1"/>
</dbReference>
<dbReference type="EMBL" id="JAQJAN010000007">
    <property type="protein sequence ID" value="KAJ5726853.1"/>
    <property type="molecule type" value="Genomic_DNA"/>
</dbReference>
<feature type="domain" description="Thioredoxin" evidence="4">
    <location>
        <begin position="6"/>
        <end position="92"/>
    </location>
</feature>
<dbReference type="GO" id="GO:0005829">
    <property type="term" value="C:cytosol"/>
    <property type="evidence" value="ECO:0007669"/>
    <property type="project" value="TreeGrafter"/>
</dbReference>
<dbReference type="InterPro" id="IPR002109">
    <property type="entry name" value="Glutaredoxin"/>
</dbReference>
<gene>
    <name evidence="6" type="ORF">N7493_005880</name>
</gene>
<dbReference type="Proteomes" id="UP001215712">
    <property type="component" value="Unassembled WGS sequence"/>
</dbReference>
<accession>A0AAD6MVU8</accession>
<evidence type="ECO:0000256" key="3">
    <source>
        <dbReference type="ARBA" id="ARBA00023014"/>
    </source>
</evidence>
<dbReference type="Gene3D" id="3.40.30.10">
    <property type="entry name" value="Glutaredoxin"/>
    <property type="match status" value="2"/>
</dbReference>
<evidence type="ECO:0000259" key="4">
    <source>
        <dbReference type="Pfam" id="PF00085"/>
    </source>
</evidence>
<dbReference type="GO" id="GO:0015036">
    <property type="term" value="F:disulfide oxidoreductase activity"/>
    <property type="evidence" value="ECO:0007669"/>
    <property type="project" value="UniProtKB-ARBA"/>
</dbReference>
<keyword evidence="1" id="KW-0479">Metal-binding</keyword>
<evidence type="ECO:0000259" key="5">
    <source>
        <dbReference type="Pfam" id="PF00462"/>
    </source>
</evidence>
<name>A0AAD6MVU8_9EURO</name>
<dbReference type="InterPro" id="IPR036249">
    <property type="entry name" value="Thioredoxin-like_sf"/>
</dbReference>
<reference evidence="6" key="1">
    <citation type="journal article" date="2023" name="IMA Fungus">
        <title>Comparative genomic study of the Penicillium genus elucidates a diverse pangenome and 15 lateral gene transfer events.</title>
        <authorList>
            <person name="Petersen C."/>
            <person name="Sorensen T."/>
            <person name="Nielsen M.R."/>
            <person name="Sondergaard T.E."/>
            <person name="Sorensen J.L."/>
            <person name="Fitzpatrick D.A."/>
            <person name="Frisvad J.C."/>
            <person name="Nielsen K.L."/>
        </authorList>
    </citation>
    <scope>NUCLEOTIDE SEQUENCE</scope>
    <source>
        <strain evidence="6">IBT 17514</strain>
    </source>
</reference>
<comment type="caution">
    <text evidence="6">The sequence shown here is derived from an EMBL/GenBank/DDBJ whole genome shotgun (WGS) entry which is preliminary data.</text>
</comment>
<evidence type="ECO:0000313" key="6">
    <source>
        <dbReference type="EMBL" id="KAJ5726853.1"/>
    </source>
</evidence>
<organism evidence="6 7">
    <name type="scientific">Penicillium malachiteum</name>
    <dbReference type="NCBI Taxonomy" id="1324776"/>
    <lineage>
        <taxon>Eukaryota</taxon>
        <taxon>Fungi</taxon>
        <taxon>Dikarya</taxon>
        <taxon>Ascomycota</taxon>
        <taxon>Pezizomycotina</taxon>
        <taxon>Eurotiomycetes</taxon>
        <taxon>Eurotiomycetidae</taxon>
        <taxon>Eurotiales</taxon>
        <taxon>Aspergillaceae</taxon>
        <taxon>Penicillium</taxon>
    </lineage>
</organism>
<evidence type="ECO:0000256" key="1">
    <source>
        <dbReference type="ARBA" id="ARBA00022723"/>
    </source>
</evidence>
<keyword evidence="7" id="KW-1185">Reference proteome</keyword>
<dbReference type="InterPro" id="IPR033658">
    <property type="entry name" value="GRX_PICOT-like"/>
</dbReference>
<reference evidence="6" key="2">
    <citation type="submission" date="2023-01" db="EMBL/GenBank/DDBJ databases">
        <authorList>
            <person name="Petersen C."/>
        </authorList>
    </citation>
    <scope>NUCLEOTIDE SEQUENCE</scope>
    <source>
        <strain evidence="6">IBT 17514</strain>
    </source>
</reference>
<feature type="domain" description="Glutaredoxin" evidence="5">
    <location>
        <begin position="119"/>
        <end position="181"/>
    </location>
</feature>
<keyword evidence="2" id="KW-0408">Iron</keyword>
<feature type="non-terminal residue" evidence="6">
    <location>
        <position position="1"/>
    </location>
</feature>
<protein>
    <submittedName>
        <fullName evidence="6">Thioredoxin</fullName>
    </submittedName>
</protein>
<dbReference type="GO" id="GO:0046872">
    <property type="term" value="F:metal ion binding"/>
    <property type="evidence" value="ECO:0007669"/>
    <property type="project" value="UniProtKB-KW"/>
</dbReference>
<dbReference type="GO" id="GO:0005634">
    <property type="term" value="C:nucleus"/>
    <property type="evidence" value="ECO:0007669"/>
    <property type="project" value="TreeGrafter"/>
</dbReference>
<dbReference type="GO" id="GO:0051537">
    <property type="term" value="F:2 iron, 2 sulfur cluster binding"/>
    <property type="evidence" value="ECO:0007669"/>
    <property type="project" value="TreeGrafter"/>
</dbReference>
<dbReference type="PROSITE" id="PS51354">
    <property type="entry name" value="GLUTAREDOXIN_2"/>
    <property type="match status" value="1"/>
</dbReference>
<dbReference type="Pfam" id="PF00085">
    <property type="entry name" value="Thioredoxin"/>
    <property type="match status" value="1"/>
</dbReference>
<evidence type="ECO:0000256" key="2">
    <source>
        <dbReference type="ARBA" id="ARBA00023004"/>
    </source>
</evidence>
<dbReference type="InterPro" id="IPR013766">
    <property type="entry name" value="Thioredoxin_domain"/>
</dbReference>
<dbReference type="Pfam" id="PF00462">
    <property type="entry name" value="Glutaredoxin"/>
    <property type="match status" value="1"/>
</dbReference>
<keyword evidence="3" id="KW-0411">Iron-sulfur</keyword>
<dbReference type="GO" id="GO:0006879">
    <property type="term" value="P:intracellular iron ion homeostasis"/>
    <property type="evidence" value="ECO:0007669"/>
    <property type="project" value="TreeGrafter"/>
</dbReference>
<dbReference type="AlphaFoldDB" id="A0AAD6MVU8"/>
<dbReference type="SUPFAM" id="SSF52833">
    <property type="entry name" value="Thioredoxin-like"/>
    <property type="match status" value="2"/>
</dbReference>
<sequence length="186" mass="20964">MDLSSYQASIPPSTLLVLHLYTPWTSSTTKLGPLRSSLASQYPATPPPTISFLNINTKKLSEIAKDYGISKAPCILFLRGDEILESIRETNPTVIDGAIQRHSEALFVRLDKLVRTSPVMLFMKGTPISPACRFSRRLVASLNERSIEYGSFNILSDDDIRQGLKEFGDWPTYPQLWVDGEMERWL</sequence>
<dbReference type="PANTHER" id="PTHR10293:SF73">
    <property type="entry name" value="GLUTAREDOXIN-3"/>
    <property type="match status" value="1"/>
</dbReference>
<proteinExistence type="predicted"/>
<dbReference type="PANTHER" id="PTHR10293">
    <property type="entry name" value="GLUTAREDOXIN FAMILY MEMBER"/>
    <property type="match status" value="1"/>
</dbReference>